<reference evidence="1 2" key="1">
    <citation type="submission" date="2019-04" db="EMBL/GenBank/DDBJ databases">
        <title>Fungal friends and foes A comparative genomics study of 23 Aspergillus species from section Flavi.</title>
        <authorList>
            <consortium name="DOE Joint Genome Institute"/>
            <person name="Kjaerbolling I."/>
            <person name="Vesth T.C."/>
            <person name="Frisvad J.C."/>
            <person name="Nybo J.L."/>
            <person name="Theobald S."/>
            <person name="Kildgaard S."/>
            <person name="Petersen T.I."/>
            <person name="Kuo A."/>
            <person name="Sato A."/>
            <person name="Lyhne E.K."/>
            <person name="Kogle M.E."/>
            <person name="Wiebenga A."/>
            <person name="Kun R.S."/>
            <person name="Lubbers R.J."/>
            <person name="Makela M.R."/>
            <person name="Barry K."/>
            <person name="Chovatia M."/>
            <person name="Clum A."/>
            <person name="Daum C."/>
            <person name="Haridas S."/>
            <person name="He G."/>
            <person name="LaButti K."/>
            <person name="Lipzen A."/>
            <person name="Mondo S."/>
            <person name="Pangilinan J."/>
            <person name="Riley R."/>
            <person name="Salamov A."/>
            <person name="Simmons B.A."/>
            <person name="Magnuson J.K."/>
            <person name="Henrissat B."/>
            <person name="Mortensen U.H."/>
            <person name="Larsen T.O."/>
            <person name="De vries R.P."/>
            <person name="Grigoriev I.V."/>
            <person name="Machida M."/>
            <person name="Baker S.E."/>
            <person name="Andersen M.R."/>
        </authorList>
    </citation>
    <scope>NUCLEOTIDE SEQUENCE [LARGE SCALE GENOMIC DNA]</scope>
    <source>
        <strain evidence="1 2">CBS 117618</strain>
    </source>
</reference>
<evidence type="ECO:0000313" key="2">
    <source>
        <dbReference type="Proteomes" id="UP000326532"/>
    </source>
</evidence>
<name>A0A5N6DXP7_ASPPA</name>
<keyword evidence="2" id="KW-1185">Reference proteome</keyword>
<evidence type="ECO:0000313" key="1">
    <source>
        <dbReference type="EMBL" id="KAB8208890.1"/>
    </source>
</evidence>
<gene>
    <name evidence="1" type="ORF">BDV34DRAFT_189694</name>
</gene>
<protein>
    <submittedName>
        <fullName evidence="1">Uncharacterized protein</fullName>
    </submittedName>
</protein>
<dbReference type="EMBL" id="ML734949">
    <property type="protein sequence ID" value="KAB8208890.1"/>
    <property type="molecule type" value="Genomic_DNA"/>
</dbReference>
<dbReference type="Proteomes" id="UP000326532">
    <property type="component" value="Unassembled WGS sequence"/>
</dbReference>
<dbReference type="VEuPathDB" id="FungiDB:BDV34DRAFT_189694"/>
<accession>A0A5N6DXP7</accession>
<sequence length="62" mass="7338">MAVAYTYRDLQMPKRKWVLTYNQLLALRRQNFPYLICRKSIFLVGLYICGLTGFVNPEHEIA</sequence>
<organism evidence="1 2">
    <name type="scientific">Aspergillus parasiticus</name>
    <dbReference type="NCBI Taxonomy" id="5067"/>
    <lineage>
        <taxon>Eukaryota</taxon>
        <taxon>Fungi</taxon>
        <taxon>Dikarya</taxon>
        <taxon>Ascomycota</taxon>
        <taxon>Pezizomycotina</taxon>
        <taxon>Eurotiomycetes</taxon>
        <taxon>Eurotiomycetidae</taxon>
        <taxon>Eurotiales</taxon>
        <taxon>Aspergillaceae</taxon>
        <taxon>Aspergillus</taxon>
        <taxon>Aspergillus subgen. Circumdati</taxon>
    </lineage>
</organism>
<proteinExistence type="predicted"/>
<dbReference type="AlphaFoldDB" id="A0A5N6DXP7"/>